<dbReference type="KEGG" id="csol:105365271"/>
<dbReference type="Pfam" id="PF00089">
    <property type="entry name" value="Trypsin"/>
    <property type="match status" value="1"/>
</dbReference>
<dbReference type="GO" id="GO:0004252">
    <property type="term" value="F:serine-type endopeptidase activity"/>
    <property type="evidence" value="ECO:0007669"/>
    <property type="project" value="InterPro"/>
</dbReference>
<keyword evidence="2" id="KW-1185">Reference proteome</keyword>
<dbReference type="RefSeq" id="XP_011501689.1">
    <property type="nucleotide sequence ID" value="XM_011503387.1"/>
</dbReference>
<proteinExistence type="predicted"/>
<protein>
    <submittedName>
        <fullName evidence="3">Uncharacterized protein LOC105365271</fullName>
    </submittedName>
</protein>
<dbReference type="Proteomes" id="UP000695007">
    <property type="component" value="Unplaced"/>
</dbReference>
<feature type="domain" description="Peptidase S1" evidence="1">
    <location>
        <begin position="60"/>
        <end position="97"/>
    </location>
</feature>
<reference evidence="3" key="1">
    <citation type="submission" date="2025-08" db="UniProtKB">
        <authorList>
            <consortium name="RefSeq"/>
        </authorList>
    </citation>
    <scope>IDENTIFICATION</scope>
</reference>
<evidence type="ECO:0000259" key="1">
    <source>
        <dbReference type="Pfam" id="PF00089"/>
    </source>
</evidence>
<accession>A0AAJ7DZ31</accession>
<dbReference type="Gene3D" id="2.40.10.10">
    <property type="entry name" value="Trypsin-like serine proteases"/>
    <property type="match status" value="1"/>
</dbReference>
<dbReference type="InterPro" id="IPR001254">
    <property type="entry name" value="Trypsin_dom"/>
</dbReference>
<sequence>MSYDILLILAQFMIFSNKYDFVTTKALIGHGIAPAEGTKFSSVVCIANRIPIDSDPDSLVLCTGVLISSTHLLTAEHCVDDQSTSFQVLVGSTDLRTATIYYPFWWLTFDWWASATGQPVVNTNDIAITRVNIYFN</sequence>
<evidence type="ECO:0000313" key="2">
    <source>
        <dbReference type="Proteomes" id="UP000695007"/>
    </source>
</evidence>
<gene>
    <name evidence="3" type="primary">LOC105365271</name>
</gene>
<dbReference type="GO" id="GO:0006508">
    <property type="term" value="P:proteolysis"/>
    <property type="evidence" value="ECO:0007669"/>
    <property type="project" value="InterPro"/>
</dbReference>
<dbReference type="InterPro" id="IPR009003">
    <property type="entry name" value="Peptidase_S1_PA"/>
</dbReference>
<dbReference type="AlphaFoldDB" id="A0AAJ7DZ31"/>
<organism evidence="2 3">
    <name type="scientific">Ceratosolen solmsi marchali</name>
    <dbReference type="NCBI Taxonomy" id="326594"/>
    <lineage>
        <taxon>Eukaryota</taxon>
        <taxon>Metazoa</taxon>
        <taxon>Ecdysozoa</taxon>
        <taxon>Arthropoda</taxon>
        <taxon>Hexapoda</taxon>
        <taxon>Insecta</taxon>
        <taxon>Pterygota</taxon>
        <taxon>Neoptera</taxon>
        <taxon>Endopterygota</taxon>
        <taxon>Hymenoptera</taxon>
        <taxon>Apocrita</taxon>
        <taxon>Proctotrupomorpha</taxon>
        <taxon>Chalcidoidea</taxon>
        <taxon>Agaonidae</taxon>
        <taxon>Agaoninae</taxon>
        <taxon>Ceratosolen</taxon>
    </lineage>
</organism>
<evidence type="ECO:0000313" key="3">
    <source>
        <dbReference type="RefSeq" id="XP_011501689.1"/>
    </source>
</evidence>
<dbReference type="SUPFAM" id="SSF50494">
    <property type="entry name" value="Trypsin-like serine proteases"/>
    <property type="match status" value="1"/>
</dbReference>
<name>A0AAJ7DZ31_9HYME</name>
<dbReference type="InterPro" id="IPR043504">
    <property type="entry name" value="Peptidase_S1_PA_chymotrypsin"/>
</dbReference>
<dbReference type="GeneID" id="105365271"/>